<dbReference type="AlphaFoldDB" id="A0A6G7BA99"/>
<protein>
    <recommendedName>
        <fullName evidence="3">DUF4209 domain-containing protein</fullName>
    </recommendedName>
</protein>
<dbReference type="Proteomes" id="UP000501676">
    <property type="component" value="Chromosome"/>
</dbReference>
<gene>
    <name evidence="1" type="ORF">G6Z83_05935</name>
</gene>
<evidence type="ECO:0000313" key="2">
    <source>
        <dbReference type="Proteomes" id="UP000501676"/>
    </source>
</evidence>
<evidence type="ECO:0000313" key="1">
    <source>
        <dbReference type="EMBL" id="QIH24206.1"/>
    </source>
</evidence>
<organism evidence="1 2">
    <name type="scientific">Lactobacillus iners</name>
    <dbReference type="NCBI Taxonomy" id="147802"/>
    <lineage>
        <taxon>Bacteria</taxon>
        <taxon>Bacillati</taxon>
        <taxon>Bacillota</taxon>
        <taxon>Bacilli</taxon>
        <taxon>Lactobacillales</taxon>
        <taxon>Lactobacillaceae</taxon>
        <taxon>Lactobacillus</taxon>
    </lineage>
</organism>
<accession>A0A6G7BA99</accession>
<sequence>MPEIKYKNYLDHEIHVKFVDGILKHSQNWQWFIEYIEDNYNLLDISSYIEYQNRSNSLIRILSNFINILEICDFNFQFRTVLLQEIYEISKYYVGATERENCAKKVSSEFSKILFLSVWLTKLQNSGNNSNYIIDNRFMNQRNFHQALNMQEFDYDKDEIILYLEKIKLTDFERIKQHIEDNLNRVVYGLSENFFDMYGARLLSGNCFNFQSLDREASLTWQENTLLDMLQISIRNGEIIPIYSNGDSLVPNYKCWTSDLLKQLKKHFNNQISDFVIESVDFLLNRKDPNIKTIESHCNLFLELIRKGEDYEILTSSTYEILTKLFDEGVMNRIEKTEVIKEFYKNLHSITSVNLLVRLSSSFSLRKDQMQSVKDYIENKYRAISYINDIPTLTQYLENTDIARHINQFYYDETKDRFLKLIKDVNDISVANLFYQAMLFLISVNQTNQIVDKRIVKQDMINIQEYWQKNKYQEQVKNLQEFTYGTQISTEEVEKYNKSIMENPIIVANSTILAKVDDLISVLEETSKHAVIHMVSRITLNNIFPIKDTGINFDRHETDNILKKQVEKIIERYGYKFINVLDVGIYVAAIHERYKNNVYSVIALFKKEKELYALLEEIIGVKLIPFNEQISLGHLTQLFPLLEIEIRQLGKLFGIVPFKENVDEFMKFKDPSSILRELIEDVYEELDGFESAPDLLFVYHFMYNSNSLNIRNECIHGRDYFEGYMLKFAFKVTMLALYMIRYRINLILDNSSSYNEGLVQKKKL</sequence>
<evidence type="ECO:0008006" key="3">
    <source>
        <dbReference type="Google" id="ProtNLM"/>
    </source>
</evidence>
<dbReference type="RefSeq" id="WP_006736574.1">
    <property type="nucleotide sequence ID" value="NZ_CP049228.1"/>
</dbReference>
<proteinExistence type="predicted"/>
<dbReference type="EMBL" id="CP049228">
    <property type="protein sequence ID" value="QIH24206.1"/>
    <property type="molecule type" value="Genomic_DNA"/>
</dbReference>
<reference evidence="1 2" key="1">
    <citation type="submission" date="2020-02" db="EMBL/GenBank/DDBJ databases">
        <title>Complete genome sequences of six Lactobacillus iners strains isolated from the human vagina.</title>
        <authorList>
            <person name="France M.T."/>
            <person name="Rutt L."/>
            <person name="Narina S."/>
            <person name="Arbaugh S."/>
            <person name="Humphrys M.S."/>
            <person name="Ma B."/>
            <person name="Hayward M.R."/>
            <person name="Relman D."/>
            <person name="Kwon D.S."/>
            <person name="Ravel J."/>
        </authorList>
    </citation>
    <scope>NUCLEOTIDE SEQUENCE [LARGE SCALE GENOMIC DNA]</scope>
    <source>
        <strain evidence="1 2">C0210C1</strain>
    </source>
</reference>
<name>A0A6G7BA99_9LACO</name>